<accession>A0ABQ3GAH1</accession>
<sequence>MSAAACSAILSVPFGTWVRETTPFGAVVAADISTKTTTTIKG</sequence>
<evidence type="ECO:0000313" key="2">
    <source>
        <dbReference type="Proteomes" id="UP000626210"/>
    </source>
</evidence>
<comment type="caution">
    <text evidence="1">The sequence shown here is derived from an EMBL/GenBank/DDBJ whole genome shotgun (WGS) entry which is preliminary data.</text>
</comment>
<proteinExistence type="predicted"/>
<evidence type="ECO:0000313" key="1">
    <source>
        <dbReference type="EMBL" id="GHC99708.1"/>
    </source>
</evidence>
<dbReference type="EMBL" id="BMYK01000029">
    <property type="protein sequence ID" value="GHC99708.1"/>
    <property type="molecule type" value="Genomic_DNA"/>
</dbReference>
<gene>
    <name evidence="1" type="ORF">GCM10007320_56550</name>
</gene>
<dbReference type="RefSeq" id="WP_268245980.1">
    <property type="nucleotide sequence ID" value="NZ_BMYK01000029.1"/>
</dbReference>
<keyword evidence="2" id="KW-1185">Reference proteome</keyword>
<reference evidence="2" key="1">
    <citation type="journal article" date="2019" name="Int. J. Syst. Evol. Microbiol.">
        <title>The Global Catalogue of Microorganisms (GCM) 10K type strain sequencing project: providing services to taxonomists for standard genome sequencing and annotation.</title>
        <authorList>
            <consortium name="The Broad Institute Genomics Platform"/>
            <consortium name="The Broad Institute Genome Sequencing Center for Infectious Disease"/>
            <person name="Wu L."/>
            <person name="Ma J."/>
        </authorList>
    </citation>
    <scope>NUCLEOTIDE SEQUENCE [LARGE SCALE GENOMIC DNA]</scope>
    <source>
        <strain evidence="2">KCTC 23314</strain>
    </source>
</reference>
<name>A0ABQ3GAH1_9BURK</name>
<protein>
    <submittedName>
        <fullName evidence="1">Uncharacterized protein</fullName>
    </submittedName>
</protein>
<organism evidence="1 2">
    <name type="scientific">Pseudorhodoferax aquiterrae</name>
    <dbReference type="NCBI Taxonomy" id="747304"/>
    <lineage>
        <taxon>Bacteria</taxon>
        <taxon>Pseudomonadati</taxon>
        <taxon>Pseudomonadota</taxon>
        <taxon>Betaproteobacteria</taxon>
        <taxon>Burkholderiales</taxon>
        <taxon>Comamonadaceae</taxon>
    </lineage>
</organism>
<dbReference type="Proteomes" id="UP000626210">
    <property type="component" value="Unassembled WGS sequence"/>
</dbReference>